<evidence type="ECO:0000313" key="1">
    <source>
        <dbReference type="EMBL" id="KAK3751061.1"/>
    </source>
</evidence>
<dbReference type="Proteomes" id="UP001283361">
    <property type="component" value="Unassembled WGS sequence"/>
</dbReference>
<sequence>MNSQHCTWFSTVRSHQYCNGQQVVGMDDLECVLEKSANSNPQQQAQQHTVSCVSDIGLVARAQLVQFYCDSADLNLASTLHFLTGSRFKIYNLDQSSDLIKLSKN</sequence>
<protein>
    <submittedName>
        <fullName evidence="1">Uncharacterized protein</fullName>
    </submittedName>
</protein>
<name>A0AAE0YM25_9GAST</name>
<dbReference type="AlphaFoldDB" id="A0AAE0YM25"/>
<keyword evidence="2" id="KW-1185">Reference proteome</keyword>
<reference evidence="1" key="1">
    <citation type="journal article" date="2023" name="G3 (Bethesda)">
        <title>A reference genome for the long-term kleptoplast-retaining sea slug Elysia crispata morphotype clarki.</title>
        <authorList>
            <person name="Eastman K.E."/>
            <person name="Pendleton A.L."/>
            <person name="Shaikh M.A."/>
            <person name="Suttiyut T."/>
            <person name="Ogas R."/>
            <person name="Tomko P."/>
            <person name="Gavelis G."/>
            <person name="Widhalm J.R."/>
            <person name="Wisecaver J.H."/>
        </authorList>
    </citation>
    <scope>NUCLEOTIDE SEQUENCE</scope>
    <source>
        <strain evidence="1">ECLA1</strain>
    </source>
</reference>
<organism evidence="1 2">
    <name type="scientific">Elysia crispata</name>
    <name type="common">lettuce slug</name>
    <dbReference type="NCBI Taxonomy" id="231223"/>
    <lineage>
        <taxon>Eukaryota</taxon>
        <taxon>Metazoa</taxon>
        <taxon>Spiralia</taxon>
        <taxon>Lophotrochozoa</taxon>
        <taxon>Mollusca</taxon>
        <taxon>Gastropoda</taxon>
        <taxon>Heterobranchia</taxon>
        <taxon>Euthyneura</taxon>
        <taxon>Panpulmonata</taxon>
        <taxon>Sacoglossa</taxon>
        <taxon>Placobranchoidea</taxon>
        <taxon>Plakobranchidae</taxon>
        <taxon>Elysia</taxon>
    </lineage>
</organism>
<proteinExistence type="predicted"/>
<evidence type="ECO:0000313" key="2">
    <source>
        <dbReference type="Proteomes" id="UP001283361"/>
    </source>
</evidence>
<accession>A0AAE0YM25</accession>
<gene>
    <name evidence="1" type="ORF">RRG08_044639</name>
</gene>
<dbReference type="EMBL" id="JAWDGP010005840">
    <property type="protein sequence ID" value="KAK3751061.1"/>
    <property type="molecule type" value="Genomic_DNA"/>
</dbReference>
<comment type="caution">
    <text evidence="1">The sequence shown here is derived from an EMBL/GenBank/DDBJ whole genome shotgun (WGS) entry which is preliminary data.</text>
</comment>